<proteinExistence type="predicted"/>
<organism evidence="1 2">
    <name type="scientific">Christensenella minuta</name>
    <dbReference type="NCBI Taxonomy" id="626937"/>
    <lineage>
        <taxon>Bacteria</taxon>
        <taxon>Bacillati</taxon>
        <taxon>Bacillota</taxon>
        <taxon>Clostridia</taxon>
        <taxon>Christensenellales</taxon>
        <taxon>Christensenellaceae</taxon>
        <taxon>Christensenella</taxon>
    </lineage>
</organism>
<comment type="caution">
    <text evidence="1">The sequence shown here is derived from an EMBL/GenBank/DDBJ whole genome shotgun (WGS) entry which is preliminary data.</text>
</comment>
<dbReference type="Proteomes" id="UP000070366">
    <property type="component" value="Unassembled WGS sequence"/>
</dbReference>
<reference evidence="2" key="1">
    <citation type="submission" date="2016-02" db="EMBL/GenBank/DDBJ databases">
        <authorList>
            <person name="Mitreva M."/>
            <person name="Pepin K.H."/>
            <person name="Mihindukulasuriya K.A."/>
            <person name="Fulton R."/>
            <person name="Fronick C."/>
            <person name="O'Laughlin M."/>
            <person name="Miner T."/>
            <person name="Herter B."/>
            <person name="Rosa B.A."/>
            <person name="Cordes M."/>
            <person name="Tomlinson C."/>
            <person name="Wollam A."/>
            <person name="Palsikar V.B."/>
            <person name="Mardis E.R."/>
            <person name="Wilson R.K."/>
        </authorList>
    </citation>
    <scope>NUCLEOTIDE SEQUENCE [LARGE SCALE GENOMIC DNA]</scope>
    <source>
        <strain evidence="2">DSM 22607</strain>
    </source>
</reference>
<dbReference type="EMBL" id="LSZW01000060">
    <property type="protein sequence ID" value="KXK65640.1"/>
    <property type="molecule type" value="Genomic_DNA"/>
</dbReference>
<evidence type="ECO:0000313" key="2">
    <source>
        <dbReference type="Proteomes" id="UP000070366"/>
    </source>
</evidence>
<gene>
    <name evidence="1" type="ORF">HMPREF3293_01564</name>
</gene>
<sequence>MGDNRDGRMGAGRERRGTIKKLPLYIENGRAIRYNTFLEKYKNAL</sequence>
<protein>
    <submittedName>
        <fullName evidence="1">Uncharacterized protein</fullName>
    </submittedName>
</protein>
<dbReference type="STRING" id="626937.HMPREF3293_01564"/>
<evidence type="ECO:0000313" key="1">
    <source>
        <dbReference type="EMBL" id="KXK65640.1"/>
    </source>
</evidence>
<name>A0A136Q4R4_9FIRM</name>
<accession>A0A136Q4R4</accession>
<keyword evidence="2" id="KW-1185">Reference proteome</keyword>
<dbReference type="AlphaFoldDB" id="A0A136Q4R4"/>